<feature type="non-terminal residue" evidence="2">
    <location>
        <position position="188"/>
    </location>
</feature>
<keyword evidence="1" id="KW-1133">Transmembrane helix</keyword>
<dbReference type="EMBL" id="PFBO01000090">
    <property type="protein sequence ID" value="PIT90367.1"/>
    <property type="molecule type" value="Genomic_DNA"/>
</dbReference>
<proteinExistence type="predicted"/>
<dbReference type="Gene3D" id="1.20.120.1760">
    <property type="match status" value="1"/>
</dbReference>
<dbReference type="InterPro" id="IPR043130">
    <property type="entry name" value="CDP-OH_PTrfase_TM_dom"/>
</dbReference>
<feature type="transmembrane region" description="Helical" evidence="1">
    <location>
        <begin position="56"/>
        <end position="77"/>
    </location>
</feature>
<comment type="caution">
    <text evidence="2">The sequence shown here is derived from an EMBL/GenBank/DDBJ whole genome shotgun (WGS) entry which is preliminary data.</text>
</comment>
<dbReference type="GO" id="GO:0016020">
    <property type="term" value="C:membrane"/>
    <property type="evidence" value="ECO:0007669"/>
    <property type="project" value="InterPro"/>
</dbReference>
<gene>
    <name evidence="2" type="ORF">COU22_02465</name>
</gene>
<keyword evidence="1" id="KW-0472">Membrane</keyword>
<dbReference type="GO" id="GO:0016780">
    <property type="term" value="F:phosphotransferase activity, for other substituted phosphate groups"/>
    <property type="evidence" value="ECO:0007669"/>
    <property type="project" value="InterPro"/>
</dbReference>
<sequence length="188" mass="21998">MLNIIEPAVKLNGKRDDLIVKSFKLFFQIWFKVWPDAFNGFQQIWLQPKKFNLPNLISWLRISLTPILATMIIFDWLNVLDRAIFFTILALSDLLDGGIAKAAKCQTDYGAKLDSYSDKVLFLPLIVLTKIFYQIPIYWLFIAITVMLEITNIIQREVRKANKPYKSNSYGQIKFWLQMIGLGIMFYF</sequence>
<feature type="transmembrane region" description="Helical" evidence="1">
    <location>
        <begin position="123"/>
        <end position="148"/>
    </location>
</feature>
<name>A0A2M6WC73_9BACT</name>
<dbReference type="GO" id="GO:0008654">
    <property type="term" value="P:phospholipid biosynthetic process"/>
    <property type="evidence" value="ECO:0007669"/>
    <property type="project" value="InterPro"/>
</dbReference>
<keyword evidence="1" id="KW-0812">Transmembrane</keyword>
<evidence type="ECO:0000313" key="3">
    <source>
        <dbReference type="Proteomes" id="UP000230543"/>
    </source>
</evidence>
<dbReference type="Proteomes" id="UP000230543">
    <property type="component" value="Unassembled WGS sequence"/>
</dbReference>
<evidence type="ECO:0000256" key="1">
    <source>
        <dbReference type="SAM" id="Phobius"/>
    </source>
</evidence>
<reference evidence="3" key="1">
    <citation type="submission" date="2017-09" db="EMBL/GenBank/DDBJ databases">
        <title>Depth-based differentiation of microbial function through sediment-hosted aquifers and enrichment of novel symbionts in the deep terrestrial subsurface.</title>
        <authorList>
            <person name="Probst A.J."/>
            <person name="Ladd B."/>
            <person name="Jarett J.K."/>
            <person name="Geller-Mcgrath D.E."/>
            <person name="Sieber C.M.K."/>
            <person name="Emerson J.B."/>
            <person name="Anantharaman K."/>
            <person name="Thomas B.C."/>
            <person name="Malmstrom R."/>
            <person name="Stieglmeier M."/>
            <person name="Klingl A."/>
            <person name="Woyke T."/>
            <person name="Ryan C.M."/>
            <person name="Banfield J.F."/>
        </authorList>
    </citation>
    <scope>NUCLEOTIDE SEQUENCE [LARGE SCALE GENOMIC DNA]</scope>
</reference>
<accession>A0A2M6WC73</accession>
<dbReference type="InterPro" id="IPR000462">
    <property type="entry name" value="CDP-OH_P_trans"/>
</dbReference>
<dbReference type="AlphaFoldDB" id="A0A2M6WC73"/>
<evidence type="ECO:0008006" key="4">
    <source>
        <dbReference type="Google" id="ProtNLM"/>
    </source>
</evidence>
<dbReference type="Pfam" id="PF01066">
    <property type="entry name" value="CDP-OH_P_transf"/>
    <property type="match status" value="1"/>
</dbReference>
<evidence type="ECO:0000313" key="2">
    <source>
        <dbReference type="EMBL" id="PIT90367.1"/>
    </source>
</evidence>
<protein>
    <recommendedName>
        <fullName evidence="4">CDP-diacylglycerol--glycerol-3-phosphate 3-phosphatidyltransferase</fullName>
    </recommendedName>
</protein>
<organism evidence="2 3">
    <name type="scientific">Candidatus Komeilibacteria bacterium CG10_big_fil_rev_8_21_14_0_10_41_13</name>
    <dbReference type="NCBI Taxonomy" id="1974476"/>
    <lineage>
        <taxon>Bacteria</taxon>
        <taxon>Candidatus Komeiliibacteriota</taxon>
    </lineage>
</organism>